<evidence type="ECO:0000256" key="3">
    <source>
        <dbReference type="ARBA" id="ARBA00034078"/>
    </source>
</evidence>
<feature type="domain" description="FAD-binding FR-type" evidence="5">
    <location>
        <begin position="98"/>
        <end position="198"/>
    </location>
</feature>
<dbReference type="SUPFAM" id="SSF63380">
    <property type="entry name" value="Riboflavin synthase domain-like"/>
    <property type="match status" value="1"/>
</dbReference>
<feature type="domain" description="2Fe-2S ferredoxin-type" evidence="4">
    <location>
        <begin position="3"/>
        <end position="91"/>
    </location>
</feature>
<dbReference type="Pfam" id="PF00111">
    <property type="entry name" value="Fer2"/>
    <property type="match status" value="1"/>
</dbReference>
<proteinExistence type="predicted"/>
<keyword evidence="2" id="KW-0479">Metal-binding</keyword>
<keyword evidence="7" id="KW-1185">Reference proteome</keyword>
<dbReference type="PANTHER" id="PTHR47354:SF5">
    <property type="entry name" value="PROTEIN RFBI"/>
    <property type="match status" value="1"/>
</dbReference>
<accession>V8QPJ6</accession>
<dbReference type="OrthoDB" id="9806195at2"/>
<dbReference type="eggNOG" id="COG1018">
    <property type="taxonomic scope" value="Bacteria"/>
</dbReference>
<keyword evidence="2" id="KW-0001">2Fe-2S</keyword>
<keyword evidence="2" id="KW-0411">Iron-sulfur</keyword>
<comment type="caution">
    <text evidence="6">The sequence shown here is derived from an EMBL/GenBank/DDBJ whole genome shotgun (WGS) entry which is preliminary data.</text>
</comment>
<dbReference type="GO" id="GO:0051537">
    <property type="term" value="F:2 iron, 2 sulfur cluster binding"/>
    <property type="evidence" value="ECO:0007669"/>
    <property type="project" value="UniProtKB-KW"/>
</dbReference>
<dbReference type="InterPro" id="IPR001041">
    <property type="entry name" value="2Fe-2S_ferredoxin-type"/>
</dbReference>
<protein>
    <submittedName>
        <fullName evidence="6">Flavin oxidoreductase</fullName>
    </submittedName>
</protein>
<dbReference type="Pfam" id="PF00175">
    <property type="entry name" value="NAD_binding_1"/>
    <property type="match status" value="1"/>
</dbReference>
<dbReference type="InterPro" id="IPR017927">
    <property type="entry name" value="FAD-bd_FR_type"/>
</dbReference>
<dbReference type="Pfam" id="PF00970">
    <property type="entry name" value="FAD_binding_6"/>
    <property type="match status" value="1"/>
</dbReference>
<comment type="cofactor">
    <cofactor evidence="3">
        <name>[2Fe-2S] cluster</name>
        <dbReference type="ChEBI" id="CHEBI:190135"/>
    </cofactor>
</comment>
<dbReference type="SUPFAM" id="SSF54292">
    <property type="entry name" value="2Fe-2S ferredoxin-like"/>
    <property type="match status" value="1"/>
</dbReference>
<dbReference type="Proteomes" id="UP000018733">
    <property type="component" value="Unassembled WGS sequence"/>
</dbReference>
<organism evidence="6 7">
    <name type="scientific">Advenella kashmirensis W13003</name>
    <dbReference type="NCBI Taxonomy" id="1424334"/>
    <lineage>
        <taxon>Bacteria</taxon>
        <taxon>Pseudomonadati</taxon>
        <taxon>Pseudomonadota</taxon>
        <taxon>Betaproteobacteria</taxon>
        <taxon>Burkholderiales</taxon>
        <taxon>Alcaligenaceae</taxon>
    </lineage>
</organism>
<evidence type="ECO:0000256" key="2">
    <source>
        <dbReference type="ARBA" id="ARBA00022714"/>
    </source>
</evidence>
<name>V8QPJ6_9BURK</name>
<dbReference type="PROSITE" id="PS51384">
    <property type="entry name" value="FAD_FR"/>
    <property type="match status" value="1"/>
</dbReference>
<dbReference type="GO" id="GO:0016491">
    <property type="term" value="F:oxidoreductase activity"/>
    <property type="evidence" value="ECO:0007669"/>
    <property type="project" value="InterPro"/>
</dbReference>
<dbReference type="CDD" id="cd06189">
    <property type="entry name" value="flavin_oxioreductase"/>
    <property type="match status" value="1"/>
</dbReference>
<dbReference type="CDD" id="cd00207">
    <property type="entry name" value="fer2"/>
    <property type="match status" value="1"/>
</dbReference>
<dbReference type="Gene3D" id="3.40.50.80">
    <property type="entry name" value="Nucleotide-binding domain of ferredoxin-NADP reductase (FNR) module"/>
    <property type="match status" value="1"/>
</dbReference>
<dbReference type="RefSeq" id="WP_024005368.1">
    <property type="nucleotide sequence ID" value="NZ_KI650980.1"/>
</dbReference>
<keyword evidence="2" id="KW-0408">Iron</keyword>
<dbReference type="Gene3D" id="2.40.30.10">
    <property type="entry name" value="Translation factors"/>
    <property type="match status" value="1"/>
</dbReference>
<dbReference type="HOGENOM" id="CLU_003827_7_0_4"/>
<dbReference type="PRINTS" id="PR00410">
    <property type="entry name" value="PHEHYDRXLASE"/>
</dbReference>
<gene>
    <name evidence="6" type="ORF">W822_12010</name>
</gene>
<dbReference type="InterPro" id="IPR001433">
    <property type="entry name" value="OxRdtase_FAD/NAD-bd"/>
</dbReference>
<evidence type="ECO:0000313" key="7">
    <source>
        <dbReference type="Proteomes" id="UP000018733"/>
    </source>
</evidence>
<evidence type="ECO:0000313" key="6">
    <source>
        <dbReference type="EMBL" id="ETF01537.1"/>
    </source>
</evidence>
<dbReference type="InterPro" id="IPR036010">
    <property type="entry name" value="2Fe-2S_ferredoxin-like_sf"/>
</dbReference>
<dbReference type="EMBL" id="AYXT01000010">
    <property type="protein sequence ID" value="ETF01537.1"/>
    <property type="molecule type" value="Genomic_DNA"/>
</dbReference>
<reference evidence="6 7" key="1">
    <citation type="journal article" date="2014" name="Genome Announc.">
        <title>Draft Genome Sequence of Advenella kashmirensis Strain W13003, a Polycyclic Aromatic Hydrocarbon-Degrading Bacterium.</title>
        <authorList>
            <person name="Wang X."/>
            <person name="Jin D."/>
            <person name="Zhou L."/>
            <person name="Wu L."/>
            <person name="An W."/>
            <person name="Zhao L."/>
        </authorList>
    </citation>
    <scope>NUCLEOTIDE SEQUENCE [LARGE SCALE GENOMIC DNA]</scope>
    <source>
        <strain evidence="6 7">W13003</strain>
    </source>
</reference>
<dbReference type="Gene3D" id="3.10.20.30">
    <property type="match status" value="1"/>
</dbReference>
<dbReference type="PATRIC" id="fig|1424334.3.peg.2419"/>
<dbReference type="InterPro" id="IPR039261">
    <property type="entry name" value="FNR_nucleotide-bd"/>
</dbReference>
<evidence type="ECO:0000259" key="4">
    <source>
        <dbReference type="PROSITE" id="PS51085"/>
    </source>
</evidence>
<dbReference type="InterPro" id="IPR001709">
    <property type="entry name" value="Flavoprot_Pyr_Nucl_cyt_Rdtase"/>
</dbReference>
<dbReference type="eggNOG" id="COG0543">
    <property type="taxonomic scope" value="Bacteria"/>
</dbReference>
<dbReference type="InterPro" id="IPR050415">
    <property type="entry name" value="MRET"/>
</dbReference>
<dbReference type="PROSITE" id="PS51085">
    <property type="entry name" value="2FE2S_FER_2"/>
    <property type="match status" value="1"/>
</dbReference>
<dbReference type="PANTHER" id="PTHR47354">
    <property type="entry name" value="NADH OXIDOREDUCTASE HCR"/>
    <property type="match status" value="1"/>
</dbReference>
<dbReference type="InterPro" id="IPR012675">
    <property type="entry name" value="Beta-grasp_dom_sf"/>
</dbReference>
<dbReference type="PROSITE" id="PS00197">
    <property type="entry name" value="2FE2S_FER_1"/>
    <property type="match status" value="1"/>
</dbReference>
<evidence type="ECO:0000256" key="1">
    <source>
        <dbReference type="ARBA" id="ARBA00001974"/>
    </source>
</evidence>
<dbReference type="AlphaFoldDB" id="V8QPJ6"/>
<evidence type="ECO:0000259" key="5">
    <source>
        <dbReference type="PROSITE" id="PS51384"/>
    </source>
</evidence>
<sequence length="350" mass="38694">MSHTIQVMDHDVAFNGEAGRTVLDSAIAAGYELPYSCRTGICGSCRCRLVSGEVQGDTGAGLSEQERREGHVLLCQAKPRSDLMIAVREIKPIDRSAIKTVMARVYRKLQAAEDVTVLQLRFPAGTRVKFKAGQYLSIRLADGSLRHFSMANPPHQNDGVELHIRQVPGGRFSQEVVGALAEGDFLELSMPFGEFYLREEHDKPIVLLASGTGFAPIKSIVEDAVRRKLARPMVLYWGARRAEDLYRIELPRKWEAQLPWFSFVPVLSEPGSAEQWQGRTGFVHQAAMDDIPTLAHFEVYACGAPGMISAARQDFVYERGLDRDAFYCDAFVSTAEIGLNAEPAATSEST</sequence>
<comment type="cofactor">
    <cofactor evidence="1">
        <name>FAD</name>
        <dbReference type="ChEBI" id="CHEBI:57692"/>
    </cofactor>
</comment>
<dbReference type="SUPFAM" id="SSF52343">
    <property type="entry name" value="Ferredoxin reductase-like, C-terminal NADP-linked domain"/>
    <property type="match status" value="1"/>
</dbReference>
<dbReference type="InterPro" id="IPR008333">
    <property type="entry name" value="Cbr1-like_FAD-bd_dom"/>
</dbReference>
<dbReference type="InterPro" id="IPR006058">
    <property type="entry name" value="2Fe2S_fd_BS"/>
</dbReference>
<dbReference type="PRINTS" id="PR00371">
    <property type="entry name" value="FPNCR"/>
</dbReference>
<dbReference type="InterPro" id="IPR017938">
    <property type="entry name" value="Riboflavin_synthase-like_b-brl"/>
</dbReference>
<dbReference type="STRING" id="1424334.W822_12010"/>